<evidence type="ECO:0000256" key="5">
    <source>
        <dbReference type="ARBA" id="ARBA00023212"/>
    </source>
</evidence>
<dbReference type="Gene3D" id="3.90.640.10">
    <property type="entry name" value="Actin, Chain A, domain 4"/>
    <property type="match status" value="1"/>
</dbReference>
<dbReference type="AlphaFoldDB" id="A0A485PHJ9"/>
<name>A0A485PHJ9_LYNPA</name>
<dbReference type="InterPro" id="IPR004000">
    <property type="entry name" value="Actin"/>
</dbReference>
<sequence>MATVVSSSSLEKSYELADSQLITMGKKWYHCPVGFSQVSFLGMESFGIHEITFNFIMKCDSDIWMDLYSNTVPNGGTTMYPGILDRMQKGSTTLEPSIMKIKVIASPECKYFVWIRGSILALLFTFKQM</sequence>
<evidence type="ECO:0000313" key="6">
    <source>
        <dbReference type="EMBL" id="VFV41792.1"/>
    </source>
</evidence>
<evidence type="ECO:0000313" key="7">
    <source>
        <dbReference type="Proteomes" id="UP000386466"/>
    </source>
</evidence>
<keyword evidence="4" id="KW-0067">ATP-binding</keyword>
<proteinExistence type="predicted"/>
<keyword evidence="7" id="KW-1185">Reference proteome</keyword>
<protein>
    <submittedName>
        <fullName evidence="6">Cytoplasmic 1 ame</fullName>
    </submittedName>
</protein>
<keyword evidence="2" id="KW-0963">Cytoplasm</keyword>
<dbReference type="SUPFAM" id="SSF53067">
    <property type="entry name" value="Actin-like ATPase domain"/>
    <property type="match status" value="1"/>
</dbReference>
<dbReference type="Gene3D" id="3.30.420.40">
    <property type="match status" value="2"/>
</dbReference>
<reference evidence="6 7" key="1">
    <citation type="submission" date="2019-01" db="EMBL/GenBank/DDBJ databases">
        <authorList>
            <person name="Alioto T."/>
            <person name="Alioto T."/>
        </authorList>
    </citation>
    <scope>NUCLEOTIDE SEQUENCE [LARGE SCALE GENOMIC DNA]</scope>
</reference>
<dbReference type="PANTHER" id="PTHR11937">
    <property type="entry name" value="ACTIN"/>
    <property type="match status" value="1"/>
</dbReference>
<dbReference type="GO" id="GO:0005856">
    <property type="term" value="C:cytoskeleton"/>
    <property type="evidence" value="ECO:0007669"/>
    <property type="project" value="UniProtKB-SubCell"/>
</dbReference>
<dbReference type="Pfam" id="PF00022">
    <property type="entry name" value="Actin"/>
    <property type="match status" value="1"/>
</dbReference>
<evidence type="ECO:0000256" key="3">
    <source>
        <dbReference type="ARBA" id="ARBA00022741"/>
    </source>
</evidence>
<dbReference type="InterPro" id="IPR043129">
    <property type="entry name" value="ATPase_NBD"/>
</dbReference>
<dbReference type="FunFam" id="3.30.420.40:FF:000205">
    <property type="entry name" value="Actin, alpha skeletal muscle"/>
    <property type="match status" value="1"/>
</dbReference>
<dbReference type="GO" id="GO:0005524">
    <property type="term" value="F:ATP binding"/>
    <property type="evidence" value="ECO:0007669"/>
    <property type="project" value="UniProtKB-KW"/>
</dbReference>
<dbReference type="Proteomes" id="UP000386466">
    <property type="component" value="Unassembled WGS sequence"/>
</dbReference>
<organism evidence="6 7">
    <name type="scientific">Lynx pardinus</name>
    <name type="common">Iberian lynx</name>
    <name type="synonym">Felis pardina</name>
    <dbReference type="NCBI Taxonomy" id="191816"/>
    <lineage>
        <taxon>Eukaryota</taxon>
        <taxon>Metazoa</taxon>
        <taxon>Chordata</taxon>
        <taxon>Craniata</taxon>
        <taxon>Vertebrata</taxon>
        <taxon>Euteleostomi</taxon>
        <taxon>Mammalia</taxon>
        <taxon>Eutheria</taxon>
        <taxon>Laurasiatheria</taxon>
        <taxon>Carnivora</taxon>
        <taxon>Feliformia</taxon>
        <taxon>Felidae</taxon>
        <taxon>Felinae</taxon>
        <taxon>Lynx</taxon>
    </lineage>
</organism>
<dbReference type="EMBL" id="CAAGRJ010031063">
    <property type="protein sequence ID" value="VFV41792.1"/>
    <property type="molecule type" value="Genomic_DNA"/>
</dbReference>
<evidence type="ECO:0000256" key="1">
    <source>
        <dbReference type="ARBA" id="ARBA00004245"/>
    </source>
</evidence>
<gene>
    <name evidence="6" type="ORF">LYPA_23C020175</name>
</gene>
<accession>A0A485PHJ9</accession>
<evidence type="ECO:0000256" key="2">
    <source>
        <dbReference type="ARBA" id="ARBA00022490"/>
    </source>
</evidence>
<comment type="subcellular location">
    <subcellularLocation>
        <location evidence="1">Cytoplasm</location>
        <location evidence="1">Cytoskeleton</location>
    </subcellularLocation>
</comment>
<keyword evidence="3" id="KW-0547">Nucleotide-binding</keyword>
<evidence type="ECO:0000256" key="4">
    <source>
        <dbReference type="ARBA" id="ARBA00022840"/>
    </source>
</evidence>
<keyword evidence="5" id="KW-0206">Cytoskeleton</keyword>